<gene>
    <name evidence="3" type="ORF">HETSPECPRED_002960</name>
</gene>
<feature type="region of interest" description="Disordered" evidence="1">
    <location>
        <begin position="411"/>
        <end position="430"/>
    </location>
</feature>
<dbReference type="CDD" id="cd12087">
    <property type="entry name" value="TM_EGFR-like"/>
    <property type="match status" value="1"/>
</dbReference>
<feature type="compositionally biased region" description="Basic and acidic residues" evidence="1">
    <location>
        <begin position="665"/>
        <end position="675"/>
    </location>
</feature>
<evidence type="ECO:0000256" key="1">
    <source>
        <dbReference type="SAM" id="MobiDB-lite"/>
    </source>
</evidence>
<keyword evidence="2" id="KW-0472">Membrane</keyword>
<sequence>MAIILSPFVIFGLAAGGALLFVIVGATTAIMIGRRKHKRSLMLMNARGARRLSGYPGGHVSMSDYEWLSMPRTRTLRSSTRVPTGYPRSYTPITSRESLPRHQTMMRPPRALVSESHLPDPTVQQASWPLPPRLTRSNVLPLAHVRGQNMSPVVKQASVKLVNASPSPNNAPAQGSQVSPKHGAQRGHDVLLPTGIPLESPRSNISSNTAQALTPKPLFHDKQRSASLGTLPQIIDRSNQSGLYVVDSKAADAQQGRLPRSTSLCAQTAAMAPNEPLPPLPLHVTKLRSFHSIRSPTEHRGSENSLLSGDTSILDNRGSKQFSQAETDLTSISKVSPKKWGSVGLGILDDDDAQWSSTDIIRTASPLEAVKQANIRPQLKAQSSYRASIQHSLPRSGSSGLSLSLLDKSPFRHPLSQTHHKDNPIRSDEQKLNTNRGLIFKQSQRGASPSSPLTRKSMINIYEDSKAKRSLAVLQDVSGNQGSPLHDGVKSRPLSVATSNPFEWETEKHLKPGKPSAMKGRARGHKRNSCVRISNIPVYIPSPNSLQPTSEEPEEPVKKPSTAAASAFIFGKSMQNPPPLRPPSRLTFDPQLTPTPKPRSTRLPQRTSITDDSPTFSLLNLHNPSDTVSPTPNRSIRSLSGANPNRRKPIFEAPAAPDFTFSTPEKPDPEQRESAAPDLLLQPTADVGLSPMVVPKRLCTPGENNDEEEREREDLVPRQAKPKPSSNLFPFPSPPHPHPHGPRALPPSAWRRRSSSRSPTRIPKGNLSGSWTCAGSRRVSRGSKDLRKSVMALRRMNSEAQQGLAYQKRVEDSRARQGGAKGEKRDGNSGESAKGHKRYLSLGDQGSEAGVEDEGHEVLASIAGGGSSPTTGRGGRKRGRERSESSLAFERVLGGPGDMGAGSGTGGNVFAMTDGLPKTQRDAEPFELNWAHETPGSLYDENGFLRGSPATRVGAFR</sequence>
<feature type="compositionally biased region" description="Basic and acidic residues" evidence="1">
    <location>
        <begin position="419"/>
        <end position="430"/>
    </location>
</feature>
<accession>A0A8H3F1H3</accession>
<reference evidence="3" key="1">
    <citation type="submission" date="2021-03" db="EMBL/GenBank/DDBJ databases">
        <authorList>
            <person name="Tagirdzhanova G."/>
        </authorList>
    </citation>
    <scope>NUCLEOTIDE SEQUENCE</scope>
</reference>
<proteinExistence type="predicted"/>
<feature type="compositionally biased region" description="Basic and acidic residues" evidence="1">
    <location>
        <begin position="808"/>
        <end position="828"/>
    </location>
</feature>
<keyword evidence="4" id="KW-1185">Reference proteome</keyword>
<evidence type="ECO:0000256" key="2">
    <source>
        <dbReference type="SAM" id="Phobius"/>
    </source>
</evidence>
<feature type="compositionally biased region" description="Polar residues" evidence="1">
    <location>
        <begin position="164"/>
        <end position="179"/>
    </location>
</feature>
<feature type="region of interest" description="Disordered" evidence="1">
    <location>
        <begin position="507"/>
        <end position="527"/>
    </location>
</feature>
<feature type="region of interest" description="Disordered" evidence="1">
    <location>
        <begin position="163"/>
        <end position="210"/>
    </location>
</feature>
<name>A0A8H3F1H3_9LECA</name>
<dbReference type="Proteomes" id="UP000664521">
    <property type="component" value="Unassembled WGS sequence"/>
</dbReference>
<protein>
    <submittedName>
        <fullName evidence="3">Uncharacterized protein</fullName>
    </submittedName>
</protein>
<dbReference type="EMBL" id="CAJPDS010000018">
    <property type="protein sequence ID" value="CAF9916602.1"/>
    <property type="molecule type" value="Genomic_DNA"/>
</dbReference>
<keyword evidence="2" id="KW-1133">Transmembrane helix</keyword>
<feature type="compositionally biased region" description="Gly residues" evidence="1">
    <location>
        <begin position="894"/>
        <end position="907"/>
    </location>
</feature>
<evidence type="ECO:0000313" key="4">
    <source>
        <dbReference type="Proteomes" id="UP000664521"/>
    </source>
</evidence>
<dbReference type="AlphaFoldDB" id="A0A8H3F1H3"/>
<organism evidence="3 4">
    <name type="scientific">Heterodermia speciosa</name>
    <dbReference type="NCBI Taxonomy" id="116794"/>
    <lineage>
        <taxon>Eukaryota</taxon>
        <taxon>Fungi</taxon>
        <taxon>Dikarya</taxon>
        <taxon>Ascomycota</taxon>
        <taxon>Pezizomycotina</taxon>
        <taxon>Lecanoromycetes</taxon>
        <taxon>OSLEUM clade</taxon>
        <taxon>Lecanoromycetidae</taxon>
        <taxon>Caliciales</taxon>
        <taxon>Physciaceae</taxon>
        <taxon>Heterodermia</taxon>
    </lineage>
</organism>
<comment type="caution">
    <text evidence="3">The sequence shown here is derived from an EMBL/GenBank/DDBJ whole genome shotgun (WGS) entry which is preliminary data.</text>
</comment>
<feature type="compositionally biased region" description="Polar residues" evidence="1">
    <location>
        <begin position="201"/>
        <end position="210"/>
    </location>
</feature>
<feature type="transmembrane region" description="Helical" evidence="2">
    <location>
        <begin position="6"/>
        <end position="32"/>
    </location>
</feature>
<evidence type="ECO:0000313" key="3">
    <source>
        <dbReference type="EMBL" id="CAF9916602.1"/>
    </source>
</evidence>
<keyword evidence="2" id="KW-0812">Transmembrane</keyword>
<feature type="region of interest" description="Disordered" evidence="1">
    <location>
        <begin position="539"/>
        <end position="915"/>
    </location>
</feature>
<dbReference type="OrthoDB" id="3546893at2759"/>
<feature type="compositionally biased region" description="Polar residues" evidence="1">
    <location>
        <begin position="602"/>
        <end position="643"/>
    </location>
</feature>